<dbReference type="SUPFAM" id="SSF48371">
    <property type="entry name" value="ARM repeat"/>
    <property type="match status" value="3"/>
</dbReference>
<feature type="repeat" description="ARM" evidence="1">
    <location>
        <begin position="337"/>
        <end position="379"/>
    </location>
</feature>
<comment type="caution">
    <text evidence="3">The sequence shown here is derived from an EMBL/GenBank/DDBJ whole genome shotgun (WGS) entry which is preliminary data.</text>
</comment>
<dbReference type="Pfam" id="PF00514">
    <property type="entry name" value="Arm"/>
    <property type="match status" value="5"/>
</dbReference>
<dbReference type="InterPro" id="IPR000225">
    <property type="entry name" value="Armadillo"/>
</dbReference>
<dbReference type="PANTHER" id="PTHR23315">
    <property type="entry name" value="U BOX DOMAIN-CONTAINING"/>
    <property type="match status" value="1"/>
</dbReference>
<accession>A0A0M0JZ13</accession>
<feature type="repeat" description="ARM" evidence="1">
    <location>
        <begin position="48"/>
        <end position="90"/>
    </location>
</feature>
<dbReference type="SMART" id="SM00185">
    <property type="entry name" value="ARM"/>
    <property type="match status" value="14"/>
</dbReference>
<keyword evidence="4" id="KW-1185">Reference proteome</keyword>
<gene>
    <name evidence="3" type="ORF">Ctob_013959</name>
</gene>
<evidence type="ECO:0000256" key="1">
    <source>
        <dbReference type="PROSITE-ProRule" id="PRU00259"/>
    </source>
</evidence>
<dbReference type="OrthoDB" id="1683831at2759"/>
<dbReference type="InterPro" id="IPR011989">
    <property type="entry name" value="ARM-like"/>
</dbReference>
<feature type="region of interest" description="Disordered" evidence="2">
    <location>
        <begin position="566"/>
        <end position="588"/>
    </location>
</feature>
<name>A0A0M0JZ13_9EUKA</name>
<evidence type="ECO:0000313" key="4">
    <source>
        <dbReference type="Proteomes" id="UP000037460"/>
    </source>
</evidence>
<dbReference type="InterPro" id="IPR016024">
    <property type="entry name" value="ARM-type_fold"/>
</dbReference>
<dbReference type="AlphaFoldDB" id="A0A0M0JZ13"/>
<proteinExistence type="predicted"/>
<feature type="repeat" description="ARM" evidence="1">
    <location>
        <begin position="379"/>
        <end position="423"/>
    </location>
</feature>
<organism evidence="3 4">
    <name type="scientific">Chrysochromulina tobinii</name>
    <dbReference type="NCBI Taxonomy" id="1460289"/>
    <lineage>
        <taxon>Eukaryota</taxon>
        <taxon>Haptista</taxon>
        <taxon>Haptophyta</taxon>
        <taxon>Prymnesiophyceae</taxon>
        <taxon>Prymnesiales</taxon>
        <taxon>Chrysochromulinaceae</taxon>
        <taxon>Chrysochromulina</taxon>
    </lineage>
</organism>
<evidence type="ECO:0000313" key="3">
    <source>
        <dbReference type="EMBL" id="KOO31373.1"/>
    </source>
</evidence>
<feature type="compositionally biased region" description="Acidic residues" evidence="2">
    <location>
        <begin position="575"/>
        <end position="585"/>
    </location>
</feature>
<protein>
    <submittedName>
        <fullName evidence="3">Vacuolar protein</fullName>
    </submittedName>
</protein>
<dbReference type="EMBL" id="JWZX01002029">
    <property type="protein sequence ID" value="KOO31373.1"/>
    <property type="molecule type" value="Genomic_DNA"/>
</dbReference>
<feature type="repeat" description="ARM" evidence="1">
    <location>
        <begin position="464"/>
        <end position="507"/>
    </location>
</feature>
<dbReference type="Gene3D" id="1.25.10.10">
    <property type="entry name" value="Leucine-rich Repeat Variant"/>
    <property type="match status" value="7"/>
</dbReference>
<evidence type="ECO:0000256" key="2">
    <source>
        <dbReference type="SAM" id="MobiDB-lite"/>
    </source>
</evidence>
<dbReference type="PROSITE" id="PS50176">
    <property type="entry name" value="ARM_REPEAT"/>
    <property type="match status" value="4"/>
</dbReference>
<reference evidence="4" key="1">
    <citation type="journal article" date="2015" name="PLoS Genet.">
        <title>Genome Sequence and Transcriptome Analyses of Chrysochromulina tobin: Metabolic Tools for Enhanced Algal Fitness in the Prominent Order Prymnesiales (Haptophyceae).</title>
        <authorList>
            <person name="Hovde B.T."/>
            <person name="Deodato C.R."/>
            <person name="Hunsperger H.M."/>
            <person name="Ryken S.A."/>
            <person name="Yost W."/>
            <person name="Jha R.K."/>
            <person name="Patterson J."/>
            <person name="Monnat R.J. Jr."/>
            <person name="Barlow S.B."/>
            <person name="Starkenburg S.R."/>
            <person name="Cattolico R.A."/>
        </authorList>
    </citation>
    <scope>NUCLEOTIDE SEQUENCE</scope>
    <source>
        <strain evidence="4">CCMP291</strain>
    </source>
</reference>
<dbReference type="PANTHER" id="PTHR23315:SF7">
    <property type="entry name" value="U-BOX DOMAIN-CONTAINING PROTEIN 4"/>
    <property type="match status" value="1"/>
</dbReference>
<sequence>MVVAAGGLPLVLVLLESAKEKTQIHAARATAKLCENNREIQEQSAELGAIPPLLNLLNGRNIEAQVQAAAAVAELARENAGTQAKIAKAGGISPLLAMLTSRNVQAQSHAASALAQLARFNRENQDSIAETGALSTLGALISEDSGLEAQAMSALAVAEIARENPANQTTVSELGAIVSIVVLIKHSNSMEVKAECAGAIWVLADHHADNRVSFAQQGAVASLVALLAQGSQRAQEHAANALASLSLDNVENLKQVTTLLVNLLGSGDLSAKSIAAATLWRLVGENPSVQKSIASAGSATDLVTLLKAGSKGARDYALWSLSLSINEMNQSIVLAEGGVTPLIRMLTDDAIKTREEAAAALALLAYQNAETQSAIARSGGVEPLVAMLDPGSSSPTAQEQAAAAIAELALLKDVAATIVRQGSIVPLVALVRAGREMGKRFAAAALARLARNQESTQAEIANAGAIAPLVGLLAGDKGETAQEEAAGALYELAANANNRNAITDSDGIGPLLQAAAALVEVSAVPENRDKVARVGGIGPLVMCMSSTVAGLPEVAARALSRLARDYEESGADGGGEPEEVPDEVIEQPGARRRAEIAALGGVTKLIEMLEPRSVPGMAKKIWSMVALVMGIGGGDPNGSQSIDAGSAFSEAATSEHSSIGVQEQAAATLCDISYGDRAMQDEMIREGAILHLLNIMRNEAQEHVTLLLLSLASDADNRKAIAKAGAVARLVAQLRGEDKEMDDNVKAIRDAGGIECLAKMLSSDAPEAPRGSSDAHTA</sequence>
<dbReference type="Proteomes" id="UP000037460">
    <property type="component" value="Unassembled WGS sequence"/>
</dbReference>